<dbReference type="STRING" id="78915.A0A4P9XV45"/>
<reference evidence="8" key="1">
    <citation type="journal article" date="2018" name="Nat. Microbiol.">
        <title>Leveraging single-cell genomics to expand the fungal tree of life.</title>
        <authorList>
            <person name="Ahrendt S.R."/>
            <person name="Quandt C.A."/>
            <person name="Ciobanu D."/>
            <person name="Clum A."/>
            <person name="Salamov A."/>
            <person name="Andreopoulos B."/>
            <person name="Cheng J.F."/>
            <person name="Woyke T."/>
            <person name="Pelin A."/>
            <person name="Henrissat B."/>
            <person name="Reynolds N.K."/>
            <person name="Benny G.L."/>
            <person name="Smith M.E."/>
            <person name="James T.Y."/>
            <person name="Grigoriev I.V."/>
        </authorList>
    </citation>
    <scope>NUCLEOTIDE SEQUENCE [LARGE SCALE GENOMIC DNA]</scope>
    <source>
        <strain evidence="8">RSA 1356</strain>
    </source>
</reference>
<dbReference type="Pfam" id="PF14580">
    <property type="entry name" value="LRR_9"/>
    <property type="match status" value="1"/>
</dbReference>
<comment type="similarity">
    <text evidence="5">Belongs to the U2 small nuclear ribonucleoprotein A family.</text>
</comment>
<keyword evidence="8" id="KW-1185">Reference proteome</keyword>
<evidence type="ECO:0000256" key="2">
    <source>
        <dbReference type="ARBA" id="ARBA00022614"/>
    </source>
</evidence>
<keyword evidence="3" id="KW-0677">Repeat</keyword>
<gene>
    <name evidence="7" type="ORF">THASP1DRAFT_9962</name>
</gene>
<dbReference type="PANTHER" id="PTHR10552:SF6">
    <property type="entry name" value="U2 SMALL NUCLEAR RIBONUCLEOPROTEIN A"/>
    <property type="match status" value="1"/>
</dbReference>
<dbReference type="GO" id="GO:0000398">
    <property type="term" value="P:mRNA splicing, via spliceosome"/>
    <property type="evidence" value="ECO:0007669"/>
    <property type="project" value="InterPro"/>
</dbReference>
<evidence type="ECO:0000256" key="1">
    <source>
        <dbReference type="ARBA" id="ARBA00004123"/>
    </source>
</evidence>
<feature type="non-terminal residue" evidence="7">
    <location>
        <position position="244"/>
    </location>
</feature>
<proteinExistence type="inferred from homology"/>
<dbReference type="InterPro" id="IPR032675">
    <property type="entry name" value="LRR_dom_sf"/>
</dbReference>
<evidence type="ECO:0000256" key="5">
    <source>
        <dbReference type="ARBA" id="ARBA00024196"/>
    </source>
</evidence>
<dbReference type="Proteomes" id="UP000271241">
    <property type="component" value="Unassembled WGS sequence"/>
</dbReference>
<dbReference type="EMBL" id="KZ992468">
    <property type="protein sequence ID" value="RKP10137.1"/>
    <property type="molecule type" value="Genomic_DNA"/>
</dbReference>
<dbReference type="InterPro" id="IPR044640">
    <property type="entry name" value="RU2A"/>
</dbReference>
<keyword evidence="2" id="KW-0433">Leucine-rich repeat</keyword>
<evidence type="ECO:0000256" key="4">
    <source>
        <dbReference type="ARBA" id="ARBA00023242"/>
    </source>
</evidence>
<evidence type="ECO:0000256" key="6">
    <source>
        <dbReference type="ARBA" id="ARBA00024238"/>
    </source>
</evidence>
<dbReference type="GO" id="GO:0030620">
    <property type="term" value="F:U2 snRNA binding"/>
    <property type="evidence" value="ECO:0007669"/>
    <property type="project" value="InterPro"/>
</dbReference>
<protein>
    <recommendedName>
        <fullName evidence="6">U2 small nuclear ribonucleoprotein A'</fullName>
    </recommendedName>
</protein>
<keyword evidence="4" id="KW-0539">Nucleus</keyword>
<dbReference type="SUPFAM" id="SSF52058">
    <property type="entry name" value="L domain-like"/>
    <property type="match status" value="1"/>
</dbReference>
<dbReference type="FunFam" id="3.80.10.10:FF:000026">
    <property type="entry name" value="U2 small nuclear ribonucleoprotein A"/>
    <property type="match status" value="1"/>
</dbReference>
<evidence type="ECO:0000256" key="3">
    <source>
        <dbReference type="ARBA" id="ARBA00022737"/>
    </source>
</evidence>
<dbReference type="GO" id="GO:0005686">
    <property type="term" value="C:U2 snRNP"/>
    <property type="evidence" value="ECO:0007669"/>
    <property type="project" value="TreeGrafter"/>
</dbReference>
<evidence type="ECO:0000313" key="7">
    <source>
        <dbReference type="EMBL" id="RKP10137.1"/>
    </source>
</evidence>
<sequence>MRLTADLIANSPSYMNAVRDRELYLRGNKIQAVENLGASRDQHDTIDLSDNDIRHLNNFPRLLRLRTLICCNNRVARVADELGEQLPRLNTLVLTNNALAELSDVASLGTFKELEHLVLIDNPVSRREHYREFLIWRCPSLRVIDFQRVRDQERSAAKTLFELADGELTSLAKSILEPKNAKVFVPGEGVGGVSGGSAGASGSSVPTIGLSAADQAKIREAIKNAKSLEEVAKLERMLRAGHIP</sequence>
<dbReference type="AlphaFoldDB" id="A0A4P9XV45"/>
<name>A0A4P9XV45_9FUNG</name>
<accession>A0A4P9XV45</accession>
<evidence type="ECO:0000313" key="8">
    <source>
        <dbReference type="Proteomes" id="UP000271241"/>
    </source>
</evidence>
<organism evidence="7 8">
    <name type="scientific">Thamnocephalis sphaerospora</name>
    <dbReference type="NCBI Taxonomy" id="78915"/>
    <lineage>
        <taxon>Eukaryota</taxon>
        <taxon>Fungi</taxon>
        <taxon>Fungi incertae sedis</taxon>
        <taxon>Zoopagomycota</taxon>
        <taxon>Zoopagomycotina</taxon>
        <taxon>Zoopagomycetes</taxon>
        <taxon>Zoopagales</taxon>
        <taxon>Sigmoideomycetaceae</taxon>
        <taxon>Thamnocephalis</taxon>
    </lineage>
</organism>
<comment type="subcellular location">
    <subcellularLocation>
        <location evidence="1">Nucleus</location>
    </subcellularLocation>
</comment>
<dbReference type="Gene3D" id="3.80.10.10">
    <property type="entry name" value="Ribonuclease Inhibitor"/>
    <property type="match status" value="1"/>
</dbReference>
<dbReference type="PANTHER" id="PTHR10552">
    <property type="entry name" value="U2 SMALL NUCLEAR RIBONUCLEOPROTEIN A"/>
    <property type="match status" value="1"/>
</dbReference>
<dbReference type="OrthoDB" id="433501at2759"/>